<keyword evidence="3" id="KW-1185">Reference proteome</keyword>
<feature type="transmembrane region" description="Helical" evidence="1">
    <location>
        <begin position="74"/>
        <end position="92"/>
    </location>
</feature>
<dbReference type="AlphaFoldDB" id="A0AA40SP67"/>
<evidence type="ECO:0000313" key="2">
    <source>
        <dbReference type="EMBL" id="MBB4139707.1"/>
    </source>
</evidence>
<protein>
    <submittedName>
        <fullName evidence="2">Uncharacterized protein</fullName>
    </submittedName>
</protein>
<gene>
    <name evidence="2" type="ORF">BKA10_001501</name>
</gene>
<dbReference type="RefSeq" id="WP_183499336.1">
    <property type="nucleotide sequence ID" value="NZ_BAABCO010000001.1"/>
</dbReference>
<sequence>MRTTLVERVAAVLLGLEGLGLLLIVGWEIAALVSGDAGLLPTSLALIVLTTIGAAAVLGFGIATWRGASWGRSGGIVAQLLILAVALGAATGSYGQPILAVQLAVPAVIVLVCLVLGVRAAGRRREPAADGAR</sequence>
<feature type="transmembrane region" description="Helical" evidence="1">
    <location>
        <begin position="98"/>
        <end position="118"/>
    </location>
</feature>
<organism evidence="2 3">
    <name type="scientific">Microbacterium invictum</name>
    <dbReference type="NCBI Taxonomy" id="515415"/>
    <lineage>
        <taxon>Bacteria</taxon>
        <taxon>Bacillati</taxon>
        <taxon>Actinomycetota</taxon>
        <taxon>Actinomycetes</taxon>
        <taxon>Micrococcales</taxon>
        <taxon>Microbacteriaceae</taxon>
        <taxon>Microbacterium</taxon>
    </lineage>
</organism>
<feature type="transmembrane region" description="Helical" evidence="1">
    <location>
        <begin position="39"/>
        <end position="62"/>
    </location>
</feature>
<keyword evidence="1" id="KW-0812">Transmembrane</keyword>
<dbReference type="Proteomes" id="UP000549113">
    <property type="component" value="Unassembled WGS sequence"/>
</dbReference>
<proteinExistence type="predicted"/>
<evidence type="ECO:0000313" key="3">
    <source>
        <dbReference type="Proteomes" id="UP000549113"/>
    </source>
</evidence>
<comment type="caution">
    <text evidence="2">The sequence shown here is derived from an EMBL/GenBank/DDBJ whole genome shotgun (WGS) entry which is preliminary data.</text>
</comment>
<accession>A0AA40SP67</accession>
<name>A0AA40SP67_9MICO</name>
<keyword evidence="1" id="KW-1133">Transmembrane helix</keyword>
<dbReference type="EMBL" id="JACIFH010000001">
    <property type="protein sequence ID" value="MBB4139707.1"/>
    <property type="molecule type" value="Genomic_DNA"/>
</dbReference>
<keyword evidence="1" id="KW-0472">Membrane</keyword>
<evidence type="ECO:0000256" key="1">
    <source>
        <dbReference type="SAM" id="Phobius"/>
    </source>
</evidence>
<feature type="transmembrane region" description="Helical" evidence="1">
    <location>
        <begin position="12"/>
        <end position="33"/>
    </location>
</feature>
<reference evidence="2 3" key="1">
    <citation type="submission" date="2020-08" db="EMBL/GenBank/DDBJ databases">
        <title>Sequencing the genomes of 1000 actinobacteria strains.</title>
        <authorList>
            <person name="Klenk H.-P."/>
        </authorList>
    </citation>
    <scope>NUCLEOTIDE SEQUENCE [LARGE SCALE GENOMIC DNA]</scope>
    <source>
        <strain evidence="2 3">DSM 19600</strain>
    </source>
</reference>